<dbReference type="SUPFAM" id="SSF103054">
    <property type="entry name" value="General secretion pathway protein M, EpsM"/>
    <property type="match status" value="1"/>
</dbReference>
<evidence type="ECO:0000256" key="3">
    <source>
        <dbReference type="ARBA" id="ARBA00022448"/>
    </source>
</evidence>
<evidence type="ECO:0000256" key="2">
    <source>
        <dbReference type="ARBA" id="ARBA00010637"/>
    </source>
</evidence>
<dbReference type="Gene3D" id="3.30.1360.100">
    <property type="entry name" value="General secretion pathway protein M, EpsM"/>
    <property type="match status" value="1"/>
</dbReference>
<evidence type="ECO:0000313" key="11">
    <source>
        <dbReference type="EMBL" id="MBO1106678.1"/>
    </source>
</evidence>
<dbReference type="InterPro" id="IPR007690">
    <property type="entry name" value="T2SS_GspM"/>
</dbReference>
<dbReference type="GO" id="GO:0005886">
    <property type="term" value="C:plasma membrane"/>
    <property type="evidence" value="ECO:0007669"/>
    <property type="project" value="UniProtKB-SubCell"/>
</dbReference>
<dbReference type="EMBL" id="JAFNAA010000001">
    <property type="protein sequence ID" value="MBO1106678.1"/>
    <property type="molecule type" value="Genomic_DNA"/>
</dbReference>
<keyword evidence="8 10" id="KW-1133">Transmembrane helix</keyword>
<keyword evidence="3" id="KW-0813">Transport</keyword>
<dbReference type="PIRSF" id="PIRSF006291">
    <property type="entry name" value="GspM"/>
    <property type="match status" value="1"/>
</dbReference>
<evidence type="ECO:0000256" key="7">
    <source>
        <dbReference type="ARBA" id="ARBA00022927"/>
    </source>
</evidence>
<evidence type="ECO:0000256" key="1">
    <source>
        <dbReference type="ARBA" id="ARBA00004377"/>
    </source>
</evidence>
<keyword evidence="5" id="KW-0997">Cell inner membrane</keyword>
<keyword evidence="7" id="KW-0653">Protein transport</keyword>
<dbReference type="InterPro" id="IPR023229">
    <property type="entry name" value="T2SS_M_periplasmic_sf"/>
</dbReference>
<proteinExistence type="inferred from homology"/>
<organism evidence="11 12">
    <name type="scientific">Plesiomonas shigelloides</name>
    <name type="common">Aeromonas shigelloides</name>
    <dbReference type="NCBI Taxonomy" id="703"/>
    <lineage>
        <taxon>Bacteria</taxon>
        <taxon>Pseudomonadati</taxon>
        <taxon>Pseudomonadota</taxon>
        <taxon>Gammaproteobacteria</taxon>
        <taxon>Enterobacterales</taxon>
        <taxon>Enterobacteriaceae</taxon>
        <taxon>Plesiomonas</taxon>
    </lineage>
</organism>
<dbReference type="GO" id="GO:0015627">
    <property type="term" value="C:type II protein secretion system complex"/>
    <property type="evidence" value="ECO:0007669"/>
    <property type="project" value="InterPro"/>
</dbReference>
<comment type="caution">
    <text evidence="11">The sequence shown here is derived from an EMBL/GenBank/DDBJ whole genome shotgun (WGS) entry which is preliminary data.</text>
</comment>
<evidence type="ECO:0000256" key="5">
    <source>
        <dbReference type="ARBA" id="ARBA00022519"/>
    </source>
</evidence>
<evidence type="ECO:0000256" key="10">
    <source>
        <dbReference type="SAM" id="Phobius"/>
    </source>
</evidence>
<name>A0A8I2B3Q3_PLESH</name>
<sequence length="193" mass="21714">MRGYLSRLSERLAAQGSGFDSLRHAYTRVGSMAVLRMAPYWHARSAREKRLVILASVALLVGGYYWGIWQPLQQALEHERSQLQQQQTLLTRMQVVQPQILAHRNAQPKAGPARPQGSLAQVISESAQQHQIVVTRIVNKDDSIQLSINPLSFNSLLAWLNTLHDEFGIQVRFLDVSAEMVPGQVRVLNLELA</sequence>
<reference evidence="11" key="1">
    <citation type="submission" date="2021-03" db="EMBL/GenBank/DDBJ databases">
        <title>Plesiomonas shigelloides zfcc0051, isolated from zebrafish feces.</title>
        <authorList>
            <person name="Vanderhoek Z."/>
            <person name="Gaulke C."/>
        </authorList>
    </citation>
    <scope>NUCLEOTIDE SEQUENCE</scope>
    <source>
        <strain evidence="11">Zfcc0051</strain>
    </source>
</reference>
<accession>A0A8I2B3Q3</accession>
<dbReference type="AlphaFoldDB" id="A0A8I2B3Q3"/>
<comment type="subcellular location">
    <subcellularLocation>
        <location evidence="1">Cell inner membrane</location>
        <topology evidence="1">Single-pass membrane protein</topology>
    </subcellularLocation>
</comment>
<evidence type="ECO:0000256" key="9">
    <source>
        <dbReference type="ARBA" id="ARBA00023136"/>
    </source>
</evidence>
<keyword evidence="4" id="KW-1003">Cell membrane</keyword>
<dbReference type="Proteomes" id="UP000664658">
    <property type="component" value="Unassembled WGS sequence"/>
</dbReference>
<evidence type="ECO:0000313" key="12">
    <source>
        <dbReference type="Proteomes" id="UP000664658"/>
    </source>
</evidence>
<dbReference type="RefSeq" id="WP_207541382.1">
    <property type="nucleotide sequence ID" value="NZ_JAFNAA010000001.1"/>
</dbReference>
<feature type="transmembrane region" description="Helical" evidence="10">
    <location>
        <begin position="51"/>
        <end position="69"/>
    </location>
</feature>
<evidence type="ECO:0000256" key="8">
    <source>
        <dbReference type="ARBA" id="ARBA00022989"/>
    </source>
</evidence>
<evidence type="ECO:0000256" key="6">
    <source>
        <dbReference type="ARBA" id="ARBA00022692"/>
    </source>
</evidence>
<keyword evidence="6 10" id="KW-0812">Transmembrane</keyword>
<evidence type="ECO:0000256" key="4">
    <source>
        <dbReference type="ARBA" id="ARBA00022475"/>
    </source>
</evidence>
<protein>
    <submittedName>
        <fullName evidence="11">Type II secretion system protein M</fullName>
    </submittedName>
</protein>
<comment type="similarity">
    <text evidence="2">Belongs to the GSP M family.</text>
</comment>
<gene>
    <name evidence="11" type="ORF">J2R62_00325</name>
</gene>
<keyword evidence="9 10" id="KW-0472">Membrane</keyword>
<dbReference type="Pfam" id="PF04612">
    <property type="entry name" value="T2SSM"/>
    <property type="match status" value="1"/>
</dbReference>
<dbReference type="GO" id="GO:0015628">
    <property type="term" value="P:protein secretion by the type II secretion system"/>
    <property type="evidence" value="ECO:0007669"/>
    <property type="project" value="InterPro"/>
</dbReference>